<proteinExistence type="predicted"/>
<evidence type="ECO:0000313" key="2">
    <source>
        <dbReference type="Proteomes" id="UP000585614"/>
    </source>
</evidence>
<sequence>MSRAVGSVGQTLNGNRFSLPRRPSPPWWPRLQCVWLSDLGGVEGVSCTSEHPSQHVPSLCSSPPSGVSARNRVPAWVTLDLFCAGGDGWDPENSCDSRWLGSWARVLGEDGPGCGLRTCSAGRGHSEGSDN</sequence>
<dbReference type="AlphaFoldDB" id="A0A7J7ZCG4"/>
<dbReference type="Proteomes" id="UP000585614">
    <property type="component" value="Unassembled WGS sequence"/>
</dbReference>
<dbReference type="EMBL" id="JACAGC010000004">
    <property type="protein sequence ID" value="KAF6371983.1"/>
    <property type="molecule type" value="Genomic_DNA"/>
</dbReference>
<accession>A0A7J7ZCG4</accession>
<protein>
    <submittedName>
        <fullName evidence="1">Uncharacterized protein</fullName>
    </submittedName>
</protein>
<name>A0A7J7ZCG4_RHIFE</name>
<evidence type="ECO:0000313" key="1">
    <source>
        <dbReference type="EMBL" id="KAF6371983.1"/>
    </source>
</evidence>
<reference evidence="1 2" key="1">
    <citation type="journal article" date="2020" name="Nature">
        <title>Six reference-quality genomes reveal evolution of bat adaptations.</title>
        <authorList>
            <person name="Jebb D."/>
            <person name="Huang Z."/>
            <person name="Pippel M."/>
            <person name="Hughes G.M."/>
            <person name="Lavrichenko K."/>
            <person name="Devanna P."/>
            <person name="Winkler S."/>
            <person name="Jermiin L.S."/>
            <person name="Skirmuntt E.C."/>
            <person name="Katzourakis A."/>
            <person name="Burkitt-Gray L."/>
            <person name="Ray D.A."/>
            <person name="Sullivan K.A.M."/>
            <person name="Roscito J.G."/>
            <person name="Kirilenko B.M."/>
            <person name="Davalos L.M."/>
            <person name="Corthals A.P."/>
            <person name="Power M.L."/>
            <person name="Jones G."/>
            <person name="Ransome R.D."/>
            <person name="Dechmann D.K.N."/>
            <person name="Locatelli A.G."/>
            <person name="Puechmaille S.J."/>
            <person name="Fedrigo O."/>
            <person name="Jarvis E.D."/>
            <person name="Hiller M."/>
            <person name="Vernes S.C."/>
            <person name="Myers E.W."/>
            <person name="Teeling E.C."/>
        </authorList>
    </citation>
    <scope>NUCLEOTIDE SEQUENCE [LARGE SCALE GENOMIC DNA]</scope>
    <source>
        <strain evidence="1">MRhiFer1</strain>
        <tissue evidence="1">Lung</tissue>
    </source>
</reference>
<comment type="caution">
    <text evidence="1">The sequence shown here is derived from an EMBL/GenBank/DDBJ whole genome shotgun (WGS) entry which is preliminary data.</text>
</comment>
<organism evidence="1 2">
    <name type="scientific">Rhinolophus ferrumequinum</name>
    <name type="common">Greater horseshoe bat</name>
    <dbReference type="NCBI Taxonomy" id="59479"/>
    <lineage>
        <taxon>Eukaryota</taxon>
        <taxon>Metazoa</taxon>
        <taxon>Chordata</taxon>
        <taxon>Craniata</taxon>
        <taxon>Vertebrata</taxon>
        <taxon>Euteleostomi</taxon>
        <taxon>Mammalia</taxon>
        <taxon>Eutheria</taxon>
        <taxon>Laurasiatheria</taxon>
        <taxon>Chiroptera</taxon>
        <taxon>Yinpterochiroptera</taxon>
        <taxon>Rhinolophoidea</taxon>
        <taxon>Rhinolophidae</taxon>
        <taxon>Rhinolophinae</taxon>
        <taxon>Rhinolophus</taxon>
    </lineage>
</organism>
<gene>
    <name evidence="1" type="ORF">mRhiFer1_009724</name>
</gene>